<evidence type="ECO:0000313" key="3">
    <source>
        <dbReference type="EMBL" id="QHS80333.1"/>
    </source>
</evidence>
<dbReference type="AlphaFoldDB" id="A0A6C0ALH3"/>
<protein>
    <recommendedName>
        <fullName evidence="2">RING-type domain-containing protein</fullName>
    </recommendedName>
</protein>
<keyword evidence="1" id="KW-0812">Transmembrane</keyword>
<keyword evidence="1" id="KW-1133">Transmembrane helix</keyword>
<feature type="transmembrane region" description="Helical" evidence="1">
    <location>
        <begin position="95"/>
        <end position="115"/>
    </location>
</feature>
<evidence type="ECO:0000259" key="2">
    <source>
        <dbReference type="PROSITE" id="PS50089"/>
    </source>
</evidence>
<dbReference type="EMBL" id="MN740677">
    <property type="protein sequence ID" value="QHS80333.1"/>
    <property type="molecule type" value="Genomic_DNA"/>
</dbReference>
<evidence type="ECO:0000256" key="1">
    <source>
        <dbReference type="SAM" id="Phobius"/>
    </source>
</evidence>
<sequence length="231" mass="26853">MNIESTDTVDVGEIKINISECNCCLTTDDLIKCPLENCEYTICKKCLKKIPGCLCPACRREIKKPKIKRRRRRIEVTYFLCWPVSRSTGEKILTFRYLLFFINLILTARLVWFFIFNDKPFFHDTWFLSAIGGIFVLILTIFLLATIITIIGMFINCMGECLYCCLYGEEYDNIEIINPNCVCLFIEEDCCCCFMNCIREEIHYVTDENDTYIVSLSDSDYSSGEDSLELD</sequence>
<organism evidence="3">
    <name type="scientific">viral metagenome</name>
    <dbReference type="NCBI Taxonomy" id="1070528"/>
    <lineage>
        <taxon>unclassified sequences</taxon>
        <taxon>metagenomes</taxon>
        <taxon>organismal metagenomes</taxon>
    </lineage>
</organism>
<feature type="domain" description="RING-type" evidence="2">
    <location>
        <begin position="21"/>
        <end position="59"/>
    </location>
</feature>
<name>A0A6C0ALH3_9ZZZZ</name>
<reference evidence="3" key="1">
    <citation type="journal article" date="2020" name="Nature">
        <title>Giant virus diversity and host interactions through global metagenomics.</title>
        <authorList>
            <person name="Schulz F."/>
            <person name="Roux S."/>
            <person name="Paez-Espino D."/>
            <person name="Jungbluth S."/>
            <person name="Walsh D.A."/>
            <person name="Denef V.J."/>
            <person name="McMahon K.D."/>
            <person name="Konstantinidis K.T."/>
            <person name="Eloe-Fadrosh E.A."/>
            <person name="Kyrpides N.C."/>
            <person name="Woyke T."/>
        </authorList>
    </citation>
    <scope>NUCLEOTIDE SEQUENCE</scope>
    <source>
        <strain evidence="3">GVMAG-S-1039698-54</strain>
    </source>
</reference>
<dbReference type="PROSITE" id="PS50089">
    <property type="entry name" value="ZF_RING_2"/>
    <property type="match status" value="1"/>
</dbReference>
<dbReference type="InterPro" id="IPR001841">
    <property type="entry name" value="Znf_RING"/>
</dbReference>
<keyword evidence="1" id="KW-0472">Membrane</keyword>
<feature type="transmembrane region" description="Helical" evidence="1">
    <location>
        <begin position="127"/>
        <end position="155"/>
    </location>
</feature>
<accession>A0A6C0ALH3</accession>
<proteinExistence type="predicted"/>